<protein>
    <recommendedName>
        <fullName evidence="1">Polymerase nucleotidyl transferase domain-containing protein</fullName>
    </recommendedName>
</protein>
<evidence type="ECO:0000259" key="1">
    <source>
        <dbReference type="Pfam" id="PF01909"/>
    </source>
</evidence>
<reference evidence="2 3" key="1">
    <citation type="journal article" date="2016" name="Environ. Microbiol.">
        <title>Genomic resolution of a cold subsurface aquifer community provides metabolic insights for novel microbes adapted to high CO concentrations.</title>
        <authorList>
            <person name="Probst A.J."/>
            <person name="Castelle C.J."/>
            <person name="Singh A."/>
            <person name="Brown C.T."/>
            <person name="Anantharaman K."/>
            <person name="Sharon I."/>
            <person name="Hug L.A."/>
            <person name="Burstein D."/>
            <person name="Emerson J.B."/>
            <person name="Thomas B.C."/>
            <person name="Banfield J.F."/>
        </authorList>
    </citation>
    <scope>NUCLEOTIDE SEQUENCE [LARGE SCALE GENOMIC DNA]</scope>
    <source>
        <strain evidence="2">CG1_02_38_46</strain>
    </source>
</reference>
<evidence type="ECO:0000313" key="2">
    <source>
        <dbReference type="EMBL" id="OIN98722.1"/>
    </source>
</evidence>
<dbReference type="STRING" id="1817893.AUJ66_00505"/>
<organism evidence="2 3">
    <name type="scientific">Candidatus Desantisbacteria bacterium CG1_02_38_46</name>
    <dbReference type="NCBI Taxonomy" id="1817893"/>
    <lineage>
        <taxon>Bacteria</taxon>
        <taxon>Candidatus Desantisiibacteriota</taxon>
    </lineage>
</organism>
<dbReference type="GO" id="GO:0016779">
    <property type="term" value="F:nucleotidyltransferase activity"/>
    <property type="evidence" value="ECO:0007669"/>
    <property type="project" value="InterPro"/>
</dbReference>
<evidence type="ECO:0000313" key="3">
    <source>
        <dbReference type="Proteomes" id="UP000182278"/>
    </source>
</evidence>
<dbReference type="AlphaFoldDB" id="A0A1J4SJA3"/>
<name>A0A1J4SJA3_9BACT</name>
<dbReference type="PANTHER" id="PTHR43449:SF1">
    <property type="entry name" value="POLYMERASE BETA NUCLEOTIDYLTRANSFERASE DOMAIN-CONTAINING PROTEIN"/>
    <property type="match status" value="1"/>
</dbReference>
<comment type="caution">
    <text evidence="2">The sequence shown here is derived from an EMBL/GenBank/DDBJ whole genome shotgun (WGS) entry which is preliminary data.</text>
</comment>
<dbReference type="Gene3D" id="3.30.460.10">
    <property type="entry name" value="Beta Polymerase, domain 2"/>
    <property type="match status" value="1"/>
</dbReference>
<proteinExistence type="predicted"/>
<sequence length="106" mass="12038">MVKKKVIKIIKEFVGAVKKEGIRVDKVILYGSYAKGKEREDSDIDVAIISKDFGKDTVEEGEKLFVIAGDVNPRIEPLPISFNSYKKDLWVPLIYEIRKKGVELLV</sequence>
<dbReference type="EMBL" id="MNUO01000005">
    <property type="protein sequence ID" value="OIN98722.1"/>
    <property type="molecule type" value="Genomic_DNA"/>
</dbReference>
<feature type="domain" description="Polymerase nucleotidyl transferase" evidence="1">
    <location>
        <begin position="10"/>
        <end position="71"/>
    </location>
</feature>
<dbReference type="SUPFAM" id="SSF81301">
    <property type="entry name" value="Nucleotidyltransferase"/>
    <property type="match status" value="1"/>
</dbReference>
<dbReference type="CDD" id="cd05403">
    <property type="entry name" value="NT_KNTase_like"/>
    <property type="match status" value="1"/>
</dbReference>
<accession>A0A1J4SJA3</accession>
<dbReference type="Pfam" id="PF01909">
    <property type="entry name" value="NTP_transf_2"/>
    <property type="match status" value="1"/>
</dbReference>
<dbReference type="InterPro" id="IPR002934">
    <property type="entry name" value="Polymerase_NTP_transf_dom"/>
</dbReference>
<dbReference type="PANTHER" id="PTHR43449">
    <property type="entry name" value="NUCLEOTIDYLTRANSFERASE"/>
    <property type="match status" value="1"/>
</dbReference>
<dbReference type="Proteomes" id="UP000182278">
    <property type="component" value="Unassembled WGS sequence"/>
</dbReference>
<gene>
    <name evidence="2" type="ORF">AUJ66_00505</name>
</gene>
<dbReference type="InterPro" id="IPR043519">
    <property type="entry name" value="NT_sf"/>
</dbReference>